<keyword evidence="3" id="KW-0813">Transport</keyword>
<feature type="domain" description="Multidrug resistance protein MdtA-like C-terminal permuted SH3" evidence="12">
    <location>
        <begin position="330"/>
        <end position="388"/>
    </location>
</feature>
<gene>
    <name evidence="13" type="ORF">V3H18_01635</name>
</gene>
<dbReference type="Pfam" id="PF25917">
    <property type="entry name" value="BSH_RND"/>
    <property type="match status" value="1"/>
</dbReference>
<feature type="domain" description="Multidrug resistance protein MdtA-like beta-barrel" evidence="11">
    <location>
        <begin position="240"/>
        <end position="323"/>
    </location>
</feature>
<keyword evidence="8" id="KW-1133">Transmembrane helix</keyword>
<evidence type="ECO:0000256" key="6">
    <source>
        <dbReference type="ARBA" id="ARBA00023136"/>
    </source>
</evidence>
<evidence type="ECO:0000256" key="4">
    <source>
        <dbReference type="ARBA" id="ARBA00022475"/>
    </source>
</evidence>
<feature type="transmembrane region" description="Helical" evidence="8">
    <location>
        <begin position="21"/>
        <end position="43"/>
    </location>
</feature>
<comment type="similarity">
    <text evidence="2">Belongs to the membrane fusion protein (MFP) (TC 8.A.1) family.</text>
</comment>
<dbReference type="Gene3D" id="2.40.420.20">
    <property type="match status" value="1"/>
</dbReference>
<reference evidence="13 14" key="1">
    <citation type="submission" date="2024-02" db="EMBL/GenBank/DDBJ databases">
        <authorList>
            <person name="Grouzdev D."/>
        </authorList>
    </citation>
    <scope>NUCLEOTIDE SEQUENCE [LARGE SCALE GENOMIC DNA]</scope>
    <source>
        <strain evidence="13 14">9N</strain>
    </source>
</reference>
<evidence type="ECO:0000313" key="13">
    <source>
        <dbReference type="EMBL" id="MEF3365228.1"/>
    </source>
</evidence>
<evidence type="ECO:0000256" key="3">
    <source>
        <dbReference type="ARBA" id="ARBA00022448"/>
    </source>
</evidence>
<evidence type="ECO:0000256" key="1">
    <source>
        <dbReference type="ARBA" id="ARBA00004236"/>
    </source>
</evidence>
<keyword evidence="8" id="KW-0812">Transmembrane</keyword>
<name>A0ABU7XF76_9HYPH</name>
<feature type="domain" description="Multidrug resistance protein MdtA-like alpha-helical hairpin" evidence="9">
    <location>
        <begin position="132"/>
        <end position="202"/>
    </location>
</feature>
<keyword evidence="4" id="KW-1003">Cell membrane</keyword>
<dbReference type="Gene3D" id="2.40.30.170">
    <property type="match status" value="1"/>
</dbReference>
<dbReference type="PANTHER" id="PTHR30469:SF12">
    <property type="entry name" value="MULTIDRUG RESISTANCE PROTEIN MDTA"/>
    <property type="match status" value="1"/>
</dbReference>
<dbReference type="RefSeq" id="WP_332080136.1">
    <property type="nucleotide sequence ID" value="NZ_JAZHYN010000003.1"/>
</dbReference>
<organism evidence="13 14">
    <name type="scientific">Methylocystis borbori</name>
    <dbReference type="NCBI Taxonomy" id="3118750"/>
    <lineage>
        <taxon>Bacteria</taxon>
        <taxon>Pseudomonadati</taxon>
        <taxon>Pseudomonadota</taxon>
        <taxon>Alphaproteobacteria</taxon>
        <taxon>Hyphomicrobiales</taxon>
        <taxon>Methylocystaceae</taxon>
        <taxon>Methylocystis</taxon>
    </lineage>
</organism>
<dbReference type="SUPFAM" id="SSF111369">
    <property type="entry name" value="HlyD-like secretion proteins"/>
    <property type="match status" value="1"/>
</dbReference>
<feature type="domain" description="Multidrug resistance protein MdtA-like barrel-sandwich hybrid" evidence="10">
    <location>
        <begin position="92"/>
        <end position="235"/>
    </location>
</feature>
<evidence type="ECO:0000256" key="8">
    <source>
        <dbReference type="SAM" id="Phobius"/>
    </source>
</evidence>
<comment type="caution">
    <text evidence="13">The sequence shown here is derived from an EMBL/GenBank/DDBJ whole genome shotgun (WGS) entry which is preliminary data.</text>
</comment>
<dbReference type="InterPro" id="IPR058624">
    <property type="entry name" value="MdtA-like_HH"/>
</dbReference>
<evidence type="ECO:0000259" key="11">
    <source>
        <dbReference type="Pfam" id="PF25944"/>
    </source>
</evidence>
<evidence type="ECO:0000313" key="14">
    <source>
        <dbReference type="Proteomes" id="UP001350748"/>
    </source>
</evidence>
<keyword evidence="6 8" id="KW-0472">Membrane</keyword>
<evidence type="ECO:0000256" key="7">
    <source>
        <dbReference type="SAM" id="MobiDB-lite"/>
    </source>
</evidence>
<evidence type="ECO:0000259" key="12">
    <source>
        <dbReference type="Pfam" id="PF25967"/>
    </source>
</evidence>
<evidence type="ECO:0000259" key="10">
    <source>
        <dbReference type="Pfam" id="PF25917"/>
    </source>
</evidence>
<evidence type="ECO:0000259" key="9">
    <source>
        <dbReference type="Pfam" id="PF25876"/>
    </source>
</evidence>
<dbReference type="Pfam" id="PF25944">
    <property type="entry name" value="Beta-barrel_RND"/>
    <property type="match status" value="1"/>
</dbReference>
<keyword evidence="14" id="KW-1185">Reference proteome</keyword>
<protein>
    <submittedName>
        <fullName evidence="13">Efflux RND transporter periplasmic adaptor subunit</fullName>
    </submittedName>
</protein>
<dbReference type="Pfam" id="PF25967">
    <property type="entry name" value="RND-MFP_C"/>
    <property type="match status" value="1"/>
</dbReference>
<dbReference type="Gene3D" id="2.40.50.100">
    <property type="match status" value="1"/>
</dbReference>
<dbReference type="PANTHER" id="PTHR30469">
    <property type="entry name" value="MULTIDRUG RESISTANCE PROTEIN MDTA"/>
    <property type="match status" value="1"/>
</dbReference>
<dbReference type="InterPro" id="IPR006143">
    <property type="entry name" value="RND_pump_MFP"/>
</dbReference>
<comment type="subcellular location">
    <subcellularLocation>
        <location evidence="1">Cell membrane</location>
    </subcellularLocation>
</comment>
<dbReference type="Pfam" id="PF25876">
    <property type="entry name" value="HH_MFP_RND"/>
    <property type="match status" value="1"/>
</dbReference>
<evidence type="ECO:0000256" key="2">
    <source>
        <dbReference type="ARBA" id="ARBA00009477"/>
    </source>
</evidence>
<dbReference type="Proteomes" id="UP001350748">
    <property type="component" value="Unassembled WGS sequence"/>
</dbReference>
<sequence>MNPDVAATSHPRPRAFRELLSLRRCIIGALALSAIGAGLSYAYSAFVAQSGAGGPGRGAGRGLAARVAMAEIATGEFPVVLTGLGTVTPFATAVVKTQISGKLVDVKFTEAQNVKFGDTLAQVDPRPYELALAQAEGQLQKDVALLANAERDLIRYESLAKKMKGVISEQQIDAQRSLISQYKGTAAIDRALVDQARLNLDYCRIVSPIDGRIGLRQVDRGNYVQANDASGIAVVMQLSPITVIFTLPENRLPSVLKKFRAGEKLTVVAFDHERAVELARGRLVAIDNQIDSSSGTVKLRAEFDNNDESLYPNQFVNAELLVETLHGVALAPAAAIQQGAQGPYVYLIRPDSTVSMRPVKLGPAGGDRVVVENGVTPGERVVVEGSDKLRDGMAVSFPTKEPQDQEPRGRRSAAKNGAS</sequence>
<dbReference type="Gene3D" id="1.10.287.470">
    <property type="entry name" value="Helix hairpin bin"/>
    <property type="match status" value="1"/>
</dbReference>
<dbReference type="InterPro" id="IPR058625">
    <property type="entry name" value="MdtA-like_BSH"/>
</dbReference>
<dbReference type="InterPro" id="IPR058627">
    <property type="entry name" value="MdtA-like_C"/>
</dbReference>
<dbReference type="NCBIfam" id="TIGR01730">
    <property type="entry name" value="RND_mfp"/>
    <property type="match status" value="1"/>
</dbReference>
<proteinExistence type="inferred from homology"/>
<evidence type="ECO:0000256" key="5">
    <source>
        <dbReference type="ARBA" id="ARBA00022519"/>
    </source>
</evidence>
<accession>A0ABU7XF76</accession>
<keyword evidence="5" id="KW-0997">Cell inner membrane</keyword>
<dbReference type="InterPro" id="IPR058626">
    <property type="entry name" value="MdtA-like_b-barrel"/>
</dbReference>
<feature type="region of interest" description="Disordered" evidence="7">
    <location>
        <begin position="391"/>
        <end position="419"/>
    </location>
</feature>
<dbReference type="EMBL" id="JAZHYN010000003">
    <property type="protein sequence ID" value="MEF3365228.1"/>
    <property type="molecule type" value="Genomic_DNA"/>
</dbReference>